<evidence type="ECO:0000313" key="4">
    <source>
        <dbReference type="Proteomes" id="UP000005707"/>
    </source>
</evidence>
<dbReference type="Proteomes" id="UP000005707">
    <property type="component" value="Unassembled WGS sequence"/>
</dbReference>
<feature type="region of interest" description="Disordered" evidence="1">
    <location>
        <begin position="79"/>
        <end position="98"/>
    </location>
</feature>
<sequence length="98" mass="11670">MGYVILGLITFVLIIYFIYDTTRSKFKNDENELSDDEIRSLYEGDLDEDEYPKDINKIEARLSTEFAEEVLNSELEFLKDEMNENEVDQDDEEEELKR</sequence>
<feature type="transmembrane region" description="Helical" evidence="2">
    <location>
        <begin position="6"/>
        <end position="22"/>
    </location>
</feature>
<reference evidence="3 4" key="2">
    <citation type="journal article" date="2013" name="PLoS ONE">
        <title>INDIGO - INtegrated Data Warehouse of MIcrobial GenOmes with Examples from the Red Sea Extremophiles.</title>
        <authorList>
            <person name="Alam I."/>
            <person name="Antunes A."/>
            <person name="Kamau A.A."/>
            <person name="Ba Alawi W."/>
            <person name="Kalkatawi M."/>
            <person name="Stingl U."/>
            <person name="Bajic V.B."/>
        </authorList>
    </citation>
    <scope>NUCLEOTIDE SEQUENCE [LARGE SCALE GENOMIC DNA]</scope>
    <source>
        <strain evidence="3 4">SSD-17B</strain>
    </source>
</reference>
<evidence type="ECO:0000256" key="1">
    <source>
        <dbReference type="SAM" id="MobiDB-lite"/>
    </source>
</evidence>
<dbReference type="EMBL" id="AFNU02000001">
    <property type="protein sequence ID" value="ERJ13504.1"/>
    <property type="molecule type" value="Genomic_DNA"/>
</dbReference>
<dbReference type="STRING" id="1033810.HLPCO_000155"/>
<evidence type="ECO:0000256" key="2">
    <source>
        <dbReference type="SAM" id="Phobius"/>
    </source>
</evidence>
<keyword evidence="2" id="KW-0812">Transmembrane</keyword>
<reference evidence="3 4" key="1">
    <citation type="journal article" date="2011" name="J. Bacteriol.">
        <title>Genome sequence of Haloplasma contractile, an unusual contractile bacterium from a deep-sea anoxic brine lake.</title>
        <authorList>
            <person name="Antunes A."/>
            <person name="Alam I."/>
            <person name="El Dorry H."/>
            <person name="Siam R."/>
            <person name="Robertson A."/>
            <person name="Bajic V.B."/>
            <person name="Stingl U."/>
        </authorList>
    </citation>
    <scope>NUCLEOTIDE SEQUENCE [LARGE SCALE GENOMIC DNA]</scope>
    <source>
        <strain evidence="3 4">SSD-17B</strain>
    </source>
</reference>
<protein>
    <submittedName>
        <fullName evidence="3">Uncharacterized protein</fullName>
    </submittedName>
</protein>
<keyword evidence="4" id="KW-1185">Reference proteome</keyword>
<feature type="compositionally biased region" description="Acidic residues" evidence="1">
    <location>
        <begin position="83"/>
        <end position="98"/>
    </location>
</feature>
<dbReference type="RefSeq" id="WP_008826390.1">
    <property type="nucleotide sequence ID" value="NZ_AFNU02000001.1"/>
</dbReference>
<organism evidence="3 4">
    <name type="scientific">Haloplasma contractile SSD-17B</name>
    <dbReference type="NCBI Taxonomy" id="1033810"/>
    <lineage>
        <taxon>Bacteria</taxon>
        <taxon>Bacillati</taxon>
        <taxon>Mycoplasmatota</taxon>
        <taxon>Mollicutes</taxon>
        <taxon>Haloplasmatales</taxon>
        <taxon>Haloplasmataceae</taxon>
        <taxon>Haloplasma</taxon>
    </lineage>
</organism>
<keyword evidence="2" id="KW-0472">Membrane</keyword>
<comment type="caution">
    <text evidence="3">The sequence shown here is derived from an EMBL/GenBank/DDBJ whole genome shotgun (WGS) entry which is preliminary data.</text>
</comment>
<accession>U2FRB0</accession>
<dbReference type="AlphaFoldDB" id="U2FRB0"/>
<gene>
    <name evidence="3" type="ORF">HLPCO_000155</name>
</gene>
<keyword evidence="2" id="KW-1133">Transmembrane helix</keyword>
<proteinExistence type="predicted"/>
<dbReference type="InParanoid" id="U2FRB0"/>
<name>U2FRB0_9MOLU</name>
<evidence type="ECO:0000313" key="3">
    <source>
        <dbReference type="EMBL" id="ERJ13504.1"/>
    </source>
</evidence>